<dbReference type="InterPro" id="IPR036849">
    <property type="entry name" value="Enolase-like_C_sf"/>
</dbReference>
<dbReference type="InterPro" id="IPR029017">
    <property type="entry name" value="Enolase-like_N"/>
</dbReference>
<dbReference type="Pfam" id="PF13378">
    <property type="entry name" value="MR_MLE_C"/>
    <property type="match status" value="1"/>
</dbReference>
<protein>
    <submittedName>
        <fullName evidence="5">L-alanine-DL-glutamate epimerase-like enolase superfamily enzyme</fullName>
    </submittedName>
</protein>
<dbReference type="InterPro" id="IPR013341">
    <property type="entry name" value="Mandelate_racemase_N_dom"/>
</dbReference>
<dbReference type="InterPro" id="IPR013342">
    <property type="entry name" value="Mandelate_racemase_C"/>
</dbReference>
<feature type="domain" description="Mandelate racemase/muconate lactonizing enzyme C-terminal" evidence="4">
    <location>
        <begin position="164"/>
        <end position="268"/>
    </location>
</feature>
<dbReference type="GO" id="GO:0016836">
    <property type="term" value="F:hydro-lyase activity"/>
    <property type="evidence" value="ECO:0007669"/>
    <property type="project" value="TreeGrafter"/>
</dbReference>
<keyword evidence="2" id="KW-0479">Metal-binding</keyword>
<organism evidence="5 6">
    <name type="scientific">Haloactinopolyspora alba</name>
    <dbReference type="NCBI Taxonomy" id="648780"/>
    <lineage>
        <taxon>Bacteria</taxon>
        <taxon>Bacillati</taxon>
        <taxon>Actinomycetota</taxon>
        <taxon>Actinomycetes</taxon>
        <taxon>Jiangellales</taxon>
        <taxon>Jiangellaceae</taxon>
        <taxon>Haloactinopolyspora</taxon>
    </lineage>
</organism>
<proteinExistence type="predicted"/>
<dbReference type="SMART" id="SM00922">
    <property type="entry name" value="MR_MLE"/>
    <property type="match status" value="1"/>
</dbReference>
<reference evidence="5 6" key="1">
    <citation type="submission" date="2018-03" db="EMBL/GenBank/DDBJ databases">
        <title>Genomic Encyclopedia of Archaeal and Bacterial Type Strains, Phase II (KMG-II): from individual species to whole genera.</title>
        <authorList>
            <person name="Goeker M."/>
        </authorList>
    </citation>
    <scope>NUCLEOTIDE SEQUENCE [LARGE SCALE GENOMIC DNA]</scope>
    <source>
        <strain evidence="5 6">DSM 45211</strain>
    </source>
</reference>
<dbReference type="SUPFAM" id="SSF51604">
    <property type="entry name" value="Enolase C-terminal domain-like"/>
    <property type="match status" value="1"/>
</dbReference>
<dbReference type="SUPFAM" id="SSF54826">
    <property type="entry name" value="Enolase N-terminal domain-like"/>
    <property type="match status" value="1"/>
</dbReference>
<evidence type="ECO:0000259" key="4">
    <source>
        <dbReference type="SMART" id="SM00922"/>
    </source>
</evidence>
<dbReference type="GO" id="GO:0000287">
    <property type="term" value="F:magnesium ion binding"/>
    <property type="evidence" value="ECO:0007669"/>
    <property type="project" value="TreeGrafter"/>
</dbReference>
<name>A0A2P8DVP7_9ACTN</name>
<evidence type="ECO:0000313" key="5">
    <source>
        <dbReference type="EMBL" id="PSL01286.1"/>
    </source>
</evidence>
<dbReference type="SFLD" id="SFLDS00001">
    <property type="entry name" value="Enolase"/>
    <property type="match status" value="1"/>
</dbReference>
<evidence type="ECO:0000256" key="2">
    <source>
        <dbReference type="ARBA" id="ARBA00022723"/>
    </source>
</evidence>
<dbReference type="OrthoDB" id="5168231at2"/>
<dbReference type="PANTHER" id="PTHR13794">
    <property type="entry name" value="ENOLASE SUPERFAMILY, MANDELATE RACEMASE"/>
    <property type="match status" value="1"/>
</dbReference>
<dbReference type="AlphaFoldDB" id="A0A2P8DVP7"/>
<comment type="cofactor">
    <cofactor evidence="1">
        <name>Mg(2+)</name>
        <dbReference type="ChEBI" id="CHEBI:18420"/>
    </cofactor>
</comment>
<evidence type="ECO:0000256" key="3">
    <source>
        <dbReference type="ARBA" id="ARBA00022842"/>
    </source>
</evidence>
<dbReference type="GO" id="GO:0016052">
    <property type="term" value="P:carbohydrate catabolic process"/>
    <property type="evidence" value="ECO:0007669"/>
    <property type="project" value="TreeGrafter"/>
</dbReference>
<keyword evidence="3" id="KW-0460">Magnesium</keyword>
<dbReference type="InterPro" id="IPR029065">
    <property type="entry name" value="Enolase_C-like"/>
</dbReference>
<dbReference type="Gene3D" id="3.30.390.10">
    <property type="entry name" value="Enolase-like, N-terminal domain"/>
    <property type="match status" value="1"/>
</dbReference>
<dbReference type="SFLD" id="SFLDG00179">
    <property type="entry name" value="mandelate_racemase"/>
    <property type="match status" value="1"/>
</dbReference>
<evidence type="ECO:0000313" key="6">
    <source>
        <dbReference type="Proteomes" id="UP000243528"/>
    </source>
</evidence>
<gene>
    <name evidence="5" type="ORF">CLV30_11416</name>
</gene>
<dbReference type="Proteomes" id="UP000243528">
    <property type="component" value="Unassembled WGS sequence"/>
</dbReference>
<dbReference type="EMBL" id="PYGE01000014">
    <property type="protein sequence ID" value="PSL01286.1"/>
    <property type="molecule type" value="Genomic_DNA"/>
</dbReference>
<evidence type="ECO:0000256" key="1">
    <source>
        <dbReference type="ARBA" id="ARBA00001946"/>
    </source>
</evidence>
<dbReference type="Gene3D" id="3.20.20.120">
    <property type="entry name" value="Enolase-like C-terminal domain"/>
    <property type="match status" value="1"/>
</dbReference>
<sequence>MRITDVRCVRYTGELHHPEPFWPERLRRPTDAYPEFAATGPVDLPRTGPGRYRVESIFLHIDTDEGVTGSTAHISADQAHIINATLRRLLLGADPLATERIWDIGRRSSIHARRGAGMLALSAVDCALWDIRGRRFGVPCHVLLGGPTRQRVPVYVSTLGTPLDHDTVRRVTREVVDSGAKGVKWFPRWGPPDGQAGVRAVAELVETVRAEAGDDLEIMLDAWSSWDVEFTVNVARACRDLRLRWIEEPLDTDDIGGYRRVRDLLGRTGSTVAVAGGEHEYGRWGFAGLVADGVFDVCQPDPHWAGGISEVTKIGAILGAAGVPMVPHGQSLQCNAALAFATSPHLTPEMEYLAKLGPLYQHFLAEPIAPSGGMIDVPSQPGLGMELDQDRIVDAEPLP</sequence>
<dbReference type="RefSeq" id="WP_106538533.1">
    <property type="nucleotide sequence ID" value="NZ_ML142899.1"/>
</dbReference>
<dbReference type="Pfam" id="PF02746">
    <property type="entry name" value="MR_MLE_N"/>
    <property type="match status" value="1"/>
</dbReference>
<keyword evidence="6" id="KW-1185">Reference proteome</keyword>
<dbReference type="PANTHER" id="PTHR13794:SF58">
    <property type="entry name" value="MITOCHONDRIAL ENOLASE SUPERFAMILY MEMBER 1"/>
    <property type="match status" value="1"/>
</dbReference>
<accession>A0A2P8DVP7</accession>
<comment type="caution">
    <text evidence="5">The sequence shown here is derived from an EMBL/GenBank/DDBJ whole genome shotgun (WGS) entry which is preliminary data.</text>
</comment>
<dbReference type="InterPro" id="IPR046945">
    <property type="entry name" value="RHMD-like"/>
</dbReference>